<evidence type="ECO:0000313" key="4">
    <source>
        <dbReference type="EMBL" id="CAB4613770.1"/>
    </source>
</evidence>
<dbReference type="InterPro" id="IPR003682">
    <property type="entry name" value="rRNA_ssu_MeTfrase_G"/>
</dbReference>
<evidence type="ECO:0000256" key="1">
    <source>
        <dbReference type="ARBA" id="ARBA00022490"/>
    </source>
</evidence>
<accession>A0A6J6HKX7</accession>
<organism evidence="4">
    <name type="scientific">freshwater metagenome</name>
    <dbReference type="NCBI Taxonomy" id="449393"/>
    <lineage>
        <taxon>unclassified sequences</taxon>
        <taxon>metagenomes</taxon>
        <taxon>ecological metagenomes</taxon>
    </lineage>
</organism>
<dbReference type="GO" id="GO:0005829">
    <property type="term" value="C:cytosol"/>
    <property type="evidence" value="ECO:0007669"/>
    <property type="project" value="TreeGrafter"/>
</dbReference>
<dbReference type="AlphaFoldDB" id="A0A6J6HKX7"/>
<gene>
    <name evidence="4" type="ORF">UFOPK1826_01434</name>
</gene>
<sequence length="205" mass="22225">MTEPSATNSNIVDESRLRVLERILREAQRIGALSNAPVTEIISHAKWFADAIPHTARTAVDLGSGAGVPGLIVALFCPLLSIQLVDRRVGRTDVLVRAVHALDLVDRVTVRCCEISDMTKDSTWAKHFDVAMSRGLGPPIQTLNFSRELVKPGGAIIISEPPPGIDSRWDQQQVRALGLEGPLRIGAVAMFHVKQFGSDDETTAS</sequence>
<protein>
    <submittedName>
        <fullName evidence="4">Unannotated protein</fullName>
    </submittedName>
</protein>
<dbReference type="GO" id="GO:0070043">
    <property type="term" value="F:rRNA (guanine-N7-)-methyltransferase activity"/>
    <property type="evidence" value="ECO:0007669"/>
    <property type="project" value="TreeGrafter"/>
</dbReference>
<dbReference type="PANTHER" id="PTHR31760:SF0">
    <property type="entry name" value="S-ADENOSYL-L-METHIONINE-DEPENDENT METHYLTRANSFERASES SUPERFAMILY PROTEIN"/>
    <property type="match status" value="1"/>
</dbReference>
<evidence type="ECO:0000256" key="3">
    <source>
        <dbReference type="ARBA" id="ARBA00022679"/>
    </source>
</evidence>
<proteinExistence type="predicted"/>
<evidence type="ECO:0000256" key="2">
    <source>
        <dbReference type="ARBA" id="ARBA00022552"/>
    </source>
</evidence>
<dbReference type="PANTHER" id="PTHR31760">
    <property type="entry name" value="S-ADENOSYL-L-METHIONINE-DEPENDENT METHYLTRANSFERASES SUPERFAMILY PROTEIN"/>
    <property type="match status" value="1"/>
</dbReference>
<keyword evidence="3" id="KW-0808">Transferase</keyword>
<name>A0A6J6HKX7_9ZZZZ</name>
<dbReference type="Gene3D" id="3.40.50.150">
    <property type="entry name" value="Vaccinia Virus protein VP39"/>
    <property type="match status" value="1"/>
</dbReference>
<keyword evidence="2" id="KW-0698">rRNA processing</keyword>
<dbReference type="EMBL" id="CAEZUN010000234">
    <property type="protein sequence ID" value="CAB4613770.1"/>
    <property type="molecule type" value="Genomic_DNA"/>
</dbReference>
<dbReference type="Pfam" id="PF02527">
    <property type="entry name" value="GidB"/>
    <property type="match status" value="1"/>
</dbReference>
<dbReference type="SUPFAM" id="SSF53335">
    <property type="entry name" value="S-adenosyl-L-methionine-dependent methyltransferases"/>
    <property type="match status" value="1"/>
</dbReference>
<dbReference type="InterPro" id="IPR029063">
    <property type="entry name" value="SAM-dependent_MTases_sf"/>
</dbReference>
<reference evidence="4" key="1">
    <citation type="submission" date="2020-05" db="EMBL/GenBank/DDBJ databases">
        <authorList>
            <person name="Chiriac C."/>
            <person name="Salcher M."/>
            <person name="Ghai R."/>
            <person name="Kavagutti S V."/>
        </authorList>
    </citation>
    <scope>NUCLEOTIDE SEQUENCE</scope>
</reference>
<keyword evidence="1" id="KW-0963">Cytoplasm</keyword>